<dbReference type="Gene3D" id="3.40.50.1820">
    <property type="entry name" value="alpha/beta hydrolase"/>
    <property type="match status" value="1"/>
</dbReference>
<sequence>MKKVVLLFFIAITVAVQAQNEMLCTGKYWTEDEANLVMKDFAKEWSDLTSWESRSEVIRSGIISGMKLDQMPKIEGNFNPIVGRKHSFDGYVVENIAIESFPGFYITGNLYSPANPDIKNAAILSPHGHMADKRLKEDVQARCATLARMGAIVFAYDMVGYAEATQTTHKMPIALLLQTWNSKRVLEYLLSRPDVDSERIGMTGGSGGGTQTFVLTAIDDRIKVAVPTVQVSAHFFGGCVCESGMPIHKSASHQTNNVEIAALCAPRPMLLISNGSDWTRNTPRVEYPYIQKVYELYNAEHKVENVHLPAEKHDYGYSKRAAAYMFLAYHLKLKLGNVTITDGVHEDFVTILPEDDLKVFTTANPRPSNAIIGDEAIIAHLNLK</sequence>
<accession>A0A1G9N316</accession>
<feature type="chain" id="PRO_5011695974" evidence="1">
    <location>
        <begin position="19"/>
        <end position="384"/>
    </location>
</feature>
<evidence type="ECO:0000313" key="3">
    <source>
        <dbReference type="EMBL" id="SDL80889.1"/>
    </source>
</evidence>
<dbReference type="ESTHER" id="9flao-a0a1g9n316">
    <property type="family name" value="Pectin_methylesterase"/>
</dbReference>
<dbReference type="SUPFAM" id="SSF53474">
    <property type="entry name" value="alpha/beta-Hydrolases"/>
    <property type="match status" value="1"/>
</dbReference>
<keyword evidence="4" id="KW-1185">Reference proteome</keyword>
<feature type="domain" description="Acetyl xylan esterase" evidence="2">
    <location>
        <begin position="184"/>
        <end position="231"/>
    </location>
</feature>
<dbReference type="PANTHER" id="PTHR22946:SF8">
    <property type="entry name" value="ACETYL XYLAN ESTERASE DOMAIN-CONTAINING PROTEIN"/>
    <property type="match status" value="1"/>
</dbReference>
<dbReference type="Proteomes" id="UP000199440">
    <property type="component" value="Unassembled WGS sequence"/>
</dbReference>
<reference evidence="3 4" key="1">
    <citation type="submission" date="2016-10" db="EMBL/GenBank/DDBJ databases">
        <authorList>
            <person name="de Groot N.N."/>
        </authorList>
    </citation>
    <scope>NUCLEOTIDE SEQUENCE [LARGE SCALE GENOMIC DNA]</scope>
    <source>
        <strain evidence="3 4">DSM 19886</strain>
    </source>
</reference>
<evidence type="ECO:0000313" key="4">
    <source>
        <dbReference type="Proteomes" id="UP000199440"/>
    </source>
</evidence>
<dbReference type="STRING" id="192904.SAMN04488514_10312"/>
<name>A0A1G9N316_9FLAO</name>
<dbReference type="InterPro" id="IPR050261">
    <property type="entry name" value="FrsA_esterase"/>
</dbReference>
<dbReference type="InterPro" id="IPR029058">
    <property type="entry name" value="AB_hydrolase_fold"/>
</dbReference>
<dbReference type="Pfam" id="PF05448">
    <property type="entry name" value="AXE1"/>
    <property type="match status" value="1"/>
</dbReference>
<proteinExistence type="predicted"/>
<keyword evidence="1" id="KW-0732">Signal</keyword>
<organism evidence="3 4">
    <name type="scientific">Kriegella aquimaris</name>
    <dbReference type="NCBI Taxonomy" id="192904"/>
    <lineage>
        <taxon>Bacteria</taxon>
        <taxon>Pseudomonadati</taxon>
        <taxon>Bacteroidota</taxon>
        <taxon>Flavobacteriia</taxon>
        <taxon>Flavobacteriales</taxon>
        <taxon>Flavobacteriaceae</taxon>
        <taxon>Kriegella</taxon>
    </lineage>
</organism>
<dbReference type="AlphaFoldDB" id="A0A1G9N316"/>
<dbReference type="OrthoDB" id="3668964at2"/>
<evidence type="ECO:0000259" key="2">
    <source>
        <dbReference type="Pfam" id="PF05448"/>
    </source>
</evidence>
<feature type="signal peptide" evidence="1">
    <location>
        <begin position="1"/>
        <end position="18"/>
    </location>
</feature>
<dbReference type="PANTHER" id="PTHR22946">
    <property type="entry name" value="DIENELACTONE HYDROLASE DOMAIN-CONTAINING PROTEIN-RELATED"/>
    <property type="match status" value="1"/>
</dbReference>
<dbReference type="InterPro" id="IPR008391">
    <property type="entry name" value="AXE1_dom"/>
</dbReference>
<dbReference type="EMBL" id="FNGV01000003">
    <property type="protein sequence ID" value="SDL80889.1"/>
    <property type="molecule type" value="Genomic_DNA"/>
</dbReference>
<evidence type="ECO:0000256" key="1">
    <source>
        <dbReference type="SAM" id="SignalP"/>
    </source>
</evidence>
<protein>
    <submittedName>
        <fullName evidence="3">Acetyl xylan esterase (AXE1)</fullName>
    </submittedName>
</protein>
<gene>
    <name evidence="3" type="ORF">SAMN04488514_10312</name>
</gene>
<dbReference type="RefSeq" id="WP_089887214.1">
    <property type="nucleotide sequence ID" value="NZ_FNGV01000003.1"/>
</dbReference>